<dbReference type="Proteomes" id="UP000094626">
    <property type="component" value="Plasmid pSA1"/>
</dbReference>
<accession>A0A031K0R4</accession>
<feature type="domain" description="DUF4178" evidence="1">
    <location>
        <begin position="60"/>
        <end position="184"/>
    </location>
</feature>
<dbReference type="PATRIC" id="fig|158500.4.peg.1740"/>
<dbReference type="Proteomes" id="UP000024329">
    <property type="component" value="Unassembled WGS sequence"/>
</dbReference>
<reference evidence="3 4" key="1">
    <citation type="submission" date="2014-03" db="EMBL/GenBank/DDBJ databases">
        <title>Whole genome sequence of Novosphingobium resinovorum KF1.</title>
        <authorList>
            <person name="Gan H.M."/>
            <person name="Gan H.Y."/>
            <person name="Chew T.H."/>
            <person name="Savka M.A."/>
        </authorList>
    </citation>
    <scope>NUCLEOTIDE SEQUENCE [LARGE SCALE GENOMIC DNA]</scope>
    <source>
        <strain evidence="3 4">KF1</strain>
    </source>
</reference>
<proteinExistence type="predicted"/>
<dbReference type="RefSeq" id="WP_036525042.1">
    <property type="nucleotide sequence ID" value="NZ_CP017076.1"/>
</dbReference>
<dbReference type="EMBL" id="CP017076">
    <property type="protein sequence ID" value="AOR79033.1"/>
    <property type="molecule type" value="Genomic_DNA"/>
</dbReference>
<name>A0A031K0R4_9SPHN</name>
<sequence>MTAVRTVACPNCGGTLEVRAAGLSVNLACSYCGSLLDIARPEVALIEAHDKAARGFRLSPGRRGTLFDVEWEAVGALRRRDSGYTWEEYLLFNPYAGYRWLVLSDREWQFGTMLLDLPEGDDDTVTWRGERYTRDGEASTSETTAVLGEFYWRVRAGDTVEAALYERGDTVLSREGGGGEVNWTQLVPLEDGTVAEAFGLVPLKAKRAVRSPVPSPGIFDDLPTMFGLASAALVALLLAMVLISGPVERASGSVDAPFAATREGVKIGTLTVRRPWQFVTVTARGSDFDNRWVDLDYSLVDRATGQSIDGYGIVEHYSGYDSDGSWTEGSRKGSTLLGKVPRGTYDLYVDAAAHGWPSDPPPNTSGWSSLPETVSVSIEAETGALPWGNWWTAALLLFAFPCVAVWRRYREENAG</sequence>
<evidence type="ECO:0000313" key="2">
    <source>
        <dbReference type="EMBL" id="AOR79033.1"/>
    </source>
</evidence>
<dbReference type="KEGG" id="nre:BES08_19235"/>
<dbReference type="eggNOG" id="COG1656">
    <property type="taxonomic scope" value="Bacteria"/>
</dbReference>
<dbReference type="InterPro" id="IPR025235">
    <property type="entry name" value="DUF4178"/>
</dbReference>
<evidence type="ECO:0000313" key="4">
    <source>
        <dbReference type="Proteomes" id="UP000024329"/>
    </source>
</evidence>
<dbReference type="EMBL" id="JFYZ01000005">
    <property type="protein sequence ID" value="EZP82774.1"/>
    <property type="molecule type" value="Genomic_DNA"/>
</dbReference>
<reference evidence="5" key="3">
    <citation type="journal article" date="2017" name="J. Biotechnol.">
        <title>Complete genome sequence of Novosphingobium resinovorum SA1, a versatile xenobiotic-degrading bacterium capable of utilizing sulfanilic acid.</title>
        <authorList>
            <person name="Hegedus B."/>
            <person name="Kos P.B."/>
            <person name="Balint B."/>
            <person name="Maroti G."/>
            <person name="Gan H.M."/>
            <person name="Perei K."/>
            <person name="Rakhely G."/>
        </authorList>
    </citation>
    <scope>NUCLEOTIDE SEQUENCE [LARGE SCALE GENOMIC DNA]</scope>
    <source>
        <strain evidence="5">SA1</strain>
    </source>
</reference>
<dbReference type="OrthoDB" id="228033at2"/>
<evidence type="ECO:0000259" key="1">
    <source>
        <dbReference type="Pfam" id="PF13785"/>
    </source>
</evidence>
<gene>
    <name evidence="2" type="ORF">BES08_19235</name>
    <name evidence="3" type="ORF">BV97_01698</name>
</gene>
<geneLocation type="plasmid" evidence="2 5">
    <name>pSA1</name>
</geneLocation>
<reference evidence="2" key="2">
    <citation type="submission" date="2016-08" db="EMBL/GenBank/DDBJ databases">
        <authorList>
            <person name="Seilhamer J.J."/>
        </authorList>
    </citation>
    <scope>NUCLEOTIDE SEQUENCE [LARGE SCALE GENOMIC DNA]</scope>
    <source>
        <strain evidence="2">SA1</strain>
        <plasmid evidence="2">pSA1</plasmid>
    </source>
</reference>
<keyword evidence="2" id="KW-0614">Plasmid</keyword>
<dbReference type="Pfam" id="PF13785">
    <property type="entry name" value="DUF4178"/>
    <property type="match status" value="1"/>
</dbReference>
<protein>
    <recommendedName>
        <fullName evidence="1">DUF4178 domain-containing protein</fullName>
    </recommendedName>
</protein>
<dbReference type="AlphaFoldDB" id="A0A031K0R4"/>
<evidence type="ECO:0000313" key="3">
    <source>
        <dbReference type="EMBL" id="EZP82774.1"/>
    </source>
</evidence>
<evidence type="ECO:0000313" key="5">
    <source>
        <dbReference type="Proteomes" id="UP000094626"/>
    </source>
</evidence>
<organism evidence="3 4">
    <name type="scientific">Novosphingobium resinovorum</name>
    <dbReference type="NCBI Taxonomy" id="158500"/>
    <lineage>
        <taxon>Bacteria</taxon>
        <taxon>Pseudomonadati</taxon>
        <taxon>Pseudomonadota</taxon>
        <taxon>Alphaproteobacteria</taxon>
        <taxon>Sphingomonadales</taxon>
        <taxon>Sphingomonadaceae</taxon>
        <taxon>Novosphingobium</taxon>
    </lineage>
</organism>
<keyword evidence="5" id="KW-1185">Reference proteome</keyword>